<dbReference type="InterPro" id="IPR049826">
    <property type="entry name" value="Ig-like_ice"/>
</dbReference>
<gene>
    <name evidence="3" type="ORF">JDS37_12795</name>
</gene>
<keyword evidence="1" id="KW-0106">Calcium</keyword>
<dbReference type="Proteomes" id="UP000663479">
    <property type="component" value="Chromosome"/>
</dbReference>
<organism evidence="3 4">
    <name type="scientific">Vreelandella venusta</name>
    <dbReference type="NCBI Taxonomy" id="44935"/>
    <lineage>
        <taxon>Bacteria</taxon>
        <taxon>Pseudomonadati</taxon>
        <taxon>Pseudomonadota</taxon>
        <taxon>Gammaproteobacteria</taxon>
        <taxon>Oceanospirillales</taxon>
        <taxon>Halomonadaceae</taxon>
        <taxon>Vreelandella</taxon>
    </lineage>
</organism>
<dbReference type="InterPro" id="IPR002035">
    <property type="entry name" value="VWF_A"/>
</dbReference>
<dbReference type="InterPro" id="IPR019960">
    <property type="entry name" value="T1SS_VCA0849"/>
</dbReference>
<dbReference type="Gene3D" id="2.60.40.10">
    <property type="entry name" value="Immunoglobulins"/>
    <property type="match status" value="3"/>
</dbReference>
<evidence type="ECO:0000313" key="3">
    <source>
        <dbReference type="EMBL" id="QRL02189.1"/>
    </source>
</evidence>
<dbReference type="PROSITE" id="PS00330">
    <property type="entry name" value="HEMOLYSIN_CALCIUM"/>
    <property type="match status" value="1"/>
</dbReference>
<dbReference type="InterPro" id="IPR018511">
    <property type="entry name" value="Hemolysin-typ_Ca-bd_CS"/>
</dbReference>
<dbReference type="PROSITE" id="PS50234">
    <property type="entry name" value="VWFA"/>
    <property type="match status" value="1"/>
</dbReference>
<reference evidence="3" key="1">
    <citation type="submission" date="2020-12" db="EMBL/GenBank/DDBJ databases">
        <title>Genome reconstruction of Halomonas venusta strain DSM 4743.</title>
        <authorList>
            <person name="Aguirre-Garrido J.F."/>
            <person name="Hernandez-Soto L.M."/>
            <person name="Martinez-Abarca F."/>
        </authorList>
    </citation>
    <scope>NUCLEOTIDE SEQUENCE</scope>
    <source>
        <strain evidence="3">4743</strain>
    </source>
</reference>
<proteinExistence type="predicted"/>
<feature type="domain" description="VWFA" evidence="2">
    <location>
        <begin position="570"/>
        <end position="798"/>
    </location>
</feature>
<evidence type="ECO:0000313" key="4">
    <source>
        <dbReference type="Proteomes" id="UP000663479"/>
    </source>
</evidence>
<sequence>RRHRADDQRCVGDASGDIYSADEIADGVNATVTLGDSTEVGDTLVVTDGKGNTLLDREVTQDDLDNGVTVTIIDLTDGDTDISVTATVTDPSGNSDSDTDTGTIDATAPTISVALEDASGDIYSADEIADGVNATVTLGDSTEVGDTLVVTDGKGNTLLDREVTQDDLDNGVTVTITDLTDGDTDISVTATVTDPAGNSDSDTDTGTIDATAPTISVALEDASGDIYSADEIADGVNATVTLGDSTEVGDTLVVTDGKGNTLLDREVTQDDLDNGVTVTITDLTDGDTDISVTATVTDPAGNSDSDTDTGTIDATAPTVNVALQGAGDDDVYNIDEIAAGEPNSVEALVTFQAGTKVGDTLVVKDAGGNTLTTVVLDQEDINNGVTVWVAVSEGATNVSVSATVTDPAGNSDSDDDSKDVANVAPEATITIDALFGGDDFLSNSESNEGHSISGSVGGDAKAGDTVEVTVGGQTYVTQVNPDGSSWVVNVSSDKVAGLSSGDVTAKVVGNDQFGNTYEDETDRPFEVQPPASLNVGGNGDNTIEGGGGDDVILGDRGGKVTIVDPATNYNISLIVDTSGSMDRPSGTPGLDRMELTKQALTQLAHQLKDHEGTINVQLAPFARDAGSGVTIENLNASNVQSLIDAIDDLDANGGTNYMAGFQKAADWFNQQNAKPDAADFENLSYFLTDGDPTYYYNSWGGVSGSGNSTSYDVFKASVDAFAELSGLSSVNAIGVGTGISQDYLKFFDNTDLAGTATEWFGSWNNWRSVTGPVGEVDIVNTAADLAAALEGSSEFDELEPLGADVITGGQGNDIIFGDTVNTDHLEWTNQDTGDVFTAGSHDGLGYQGLREFLKWEVNSGTVPNDEQILDYVRENWESLIDTARADGGGNSIDGGAGDDILIGGAANDTLIGGEGNDLLFGGLGADTFKWELNDKGTADNPAIDTVMDFNASQGDKLDIGELLDYENGDSLDAYIVAEEDSGDTVLYVNSEGGLAGDKENADQVIRLEGKSFSDFGGGGSQDVILHMIQNGKLDIE</sequence>
<dbReference type="CDD" id="cd00198">
    <property type="entry name" value="vWFA"/>
    <property type="match status" value="1"/>
</dbReference>
<dbReference type="AlphaFoldDB" id="A0AAP9ZB91"/>
<dbReference type="EMBL" id="CP066539">
    <property type="protein sequence ID" value="QRL02189.1"/>
    <property type="molecule type" value="Genomic_DNA"/>
</dbReference>
<dbReference type="SUPFAM" id="SSF51120">
    <property type="entry name" value="beta-Roll"/>
    <property type="match status" value="1"/>
</dbReference>
<dbReference type="SMART" id="SM00327">
    <property type="entry name" value="VWA"/>
    <property type="match status" value="1"/>
</dbReference>
<dbReference type="InterPro" id="IPR036465">
    <property type="entry name" value="vWFA_dom_sf"/>
</dbReference>
<dbReference type="SUPFAM" id="SSF53300">
    <property type="entry name" value="vWA-like"/>
    <property type="match status" value="1"/>
</dbReference>
<dbReference type="NCBIfam" id="NF033510">
    <property type="entry name" value="Ca_tandemer"/>
    <property type="match status" value="1"/>
</dbReference>
<protein>
    <submittedName>
        <fullName evidence="3">Ig-like domain-containing protein</fullName>
    </submittedName>
</protein>
<dbReference type="Pfam" id="PF00353">
    <property type="entry name" value="HemolysinCabind"/>
    <property type="match status" value="3"/>
</dbReference>
<dbReference type="InterPro" id="IPR011049">
    <property type="entry name" value="Serralysin-like_metalloprot_C"/>
</dbReference>
<dbReference type="NCBIfam" id="NF012196">
    <property type="entry name" value="Ig_like_ice"/>
    <property type="match status" value="1"/>
</dbReference>
<accession>A0AAP9ZB91</accession>
<dbReference type="PRINTS" id="PR00313">
    <property type="entry name" value="CABNDNGRPT"/>
</dbReference>
<evidence type="ECO:0000259" key="2">
    <source>
        <dbReference type="PROSITE" id="PS50234"/>
    </source>
</evidence>
<name>A0AAP9ZB91_9GAMM</name>
<dbReference type="NCBIfam" id="TIGR03661">
    <property type="entry name" value="T1SS_VCA0849"/>
    <property type="match status" value="1"/>
</dbReference>
<feature type="non-terminal residue" evidence="3">
    <location>
        <position position="1"/>
    </location>
</feature>
<dbReference type="GO" id="GO:0005509">
    <property type="term" value="F:calcium ion binding"/>
    <property type="evidence" value="ECO:0007669"/>
    <property type="project" value="InterPro"/>
</dbReference>
<evidence type="ECO:0000256" key="1">
    <source>
        <dbReference type="ARBA" id="ARBA00022837"/>
    </source>
</evidence>
<dbReference type="RefSeq" id="WP_203463242.1">
    <property type="nucleotide sequence ID" value="NZ_CP066539.1"/>
</dbReference>
<dbReference type="InterPro" id="IPR013783">
    <property type="entry name" value="Ig-like_fold"/>
</dbReference>
<dbReference type="Gene3D" id="3.40.50.410">
    <property type="entry name" value="von Willebrand factor, type A domain"/>
    <property type="match status" value="1"/>
</dbReference>
<dbReference type="InterPro" id="IPR001343">
    <property type="entry name" value="Hemolysn_Ca-bd"/>
</dbReference>
<dbReference type="Pfam" id="PF13519">
    <property type="entry name" value="VWA_2"/>
    <property type="match status" value="1"/>
</dbReference>
<dbReference type="Gene3D" id="2.150.10.10">
    <property type="entry name" value="Serralysin-like metalloprotease, C-terminal"/>
    <property type="match status" value="1"/>
</dbReference>